<evidence type="ECO:0000256" key="2">
    <source>
        <dbReference type="ARBA" id="ARBA00004851"/>
    </source>
</evidence>
<dbReference type="Gene3D" id="2.60.120.180">
    <property type="match status" value="1"/>
</dbReference>
<comment type="similarity">
    <text evidence="3 10">Belongs to the glycosyl hydrolase 11 (cellulase G) family.</text>
</comment>
<organism evidence="13">
    <name type="scientific">Holomastigotoides mirabile</name>
    <dbReference type="NCBI Taxonomy" id="104086"/>
    <lineage>
        <taxon>Eukaryota</taxon>
        <taxon>Metamonada</taxon>
        <taxon>Parabasalia</taxon>
        <taxon>Spirotrichonymphida</taxon>
        <taxon>Holomastigotoididae</taxon>
        <taxon>Holomastigotoides</taxon>
    </lineage>
</organism>
<dbReference type="InterPro" id="IPR018208">
    <property type="entry name" value="GH11_AS_1"/>
</dbReference>
<evidence type="ECO:0000313" key="13">
    <source>
        <dbReference type="EMBL" id="BAH56524.1"/>
    </source>
</evidence>
<feature type="domain" description="GH11" evidence="12">
    <location>
        <begin position="13"/>
        <end position="201"/>
    </location>
</feature>
<comment type="pathway">
    <text evidence="2 10">Glycan degradation; xylan degradation.</text>
</comment>
<feature type="signal peptide" evidence="11">
    <location>
        <begin position="1"/>
        <end position="19"/>
    </location>
</feature>
<dbReference type="EMBL" id="AB469376">
    <property type="protein sequence ID" value="BAH56524.1"/>
    <property type="molecule type" value="mRNA"/>
</dbReference>
<dbReference type="InterPro" id="IPR013320">
    <property type="entry name" value="ConA-like_dom_sf"/>
</dbReference>
<accession>C0STV1</accession>
<evidence type="ECO:0000256" key="4">
    <source>
        <dbReference type="ARBA" id="ARBA00012590"/>
    </source>
</evidence>
<dbReference type="InterPro" id="IPR001137">
    <property type="entry name" value="Glyco_hydro_11"/>
</dbReference>
<dbReference type="GO" id="GO:0045493">
    <property type="term" value="P:xylan catabolic process"/>
    <property type="evidence" value="ECO:0007669"/>
    <property type="project" value="UniProtKB-UniRule"/>
</dbReference>
<evidence type="ECO:0000256" key="10">
    <source>
        <dbReference type="PROSITE-ProRule" id="PRU01097"/>
    </source>
</evidence>
<evidence type="ECO:0000256" key="7">
    <source>
        <dbReference type="ARBA" id="ARBA00023277"/>
    </source>
</evidence>
<evidence type="ECO:0000256" key="11">
    <source>
        <dbReference type="SAM" id="SignalP"/>
    </source>
</evidence>
<keyword evidence="6 10" id="KW-0378">Hydrolase</keyword>
<feature type="active site" description="Nucleophile" evidence="10">
    <location>
        <position position="97"/>
    </location>
</feature>
<dbReference type="CAZy" id="GH11">
    <property type="family name" value="Glycoside Hydrolase Family 11"/>
</dbReference>
<evidence type="ECO:0000256" key="9">
    <source>
        <dbReference type="ARBA" id="ARBA00023326"/>
    </source>
</evidence>
<dbReference type="InterPro" id="IPR033123">
    <property type="entry name" value="GH11_dom"/>
</dbReference>
<keyword evidence="7 10" id="KW-0119">Carbohydrate metabolism</keyword>
<dbReference type="PANTHER" id="PTHR46828">
    <property type="entry name" value="ENDO-1,4-BETA-XYLANASE A-RELATED"/>
    <property type="match status" value="1"/>
</dbReference>
<feature type="active site" description="Proton donor" evidence="10">
    <location>
        <position position="188"/>
    </location>
</feature>
<dbReference type="AlphaFoldDB" id="C0STV1"/>
<keyword evidence="11" id="KW-0732">Signal</keyword>
<dbReference type="GO" id="GO:0031176">
    <property type="term" value="F:endo-1,4-beta-xylanase activity"/>
    <property type="evidence" value="ECO:0007669"/>
    <property type="project" value="UniProtKB-UniRule"/>
</dbReference>
<dbReference type="PROSITE" id="PS00777">
    <property type="entry name" value="GH11_2"/>
    <property type="match status" value="1"/>
</dbReference>
<keyword evidence="5 10" id="KW-0858">Xylan degradation</keyword>
<sequence>MLAALAGLYASACLSSSQTGTDNGYYYSFWTDGGGSISFCLESGGRYTSQWSNVGNWVGGKGWSTGSAKAVTYSGTFSPNGNGYLSLYGWTKSPLVEYYIVDSWGSYRPPGGEGNQGTLTADGATYDIYKTQRVNQPSIEGTATFYQFWSVRQAKRVGGTITTGTHFTGWSGKGMSLGSHNYMILATEGYQSSGSSDITVG</sequence>
<proteinExistence type="evidence at transcript level"/>
<evidence type="ECO:0000256" key="3">
    <source>
        <dbReference type="ARBA" id="ARBA00007792"/>
    </source>
</evidence>
<dbReference type="PROSITE" id="PS51761">
    <property type="entry name" value="GH11_3"/>
    <property type="match status" value="1"/>
</dbReference>
<evidence type="ECO:0000259" key="12">
    <source>
        <dbReference type="PROSITE" id="PS51761"/>
    </source>
</evidence>
<dbReference type="Pfam" id="PF00457">
    <property type="entry name" value="Glyco_hydro_11"/>
    <property type="match status" value="1"/>
</dbReference>
<reference evidence="13" key="1">
    <citation type="journal article" date="2009" name="Biosci. Biotechnol. Biochem.">
        <title>Purification and molecular cloning of xylanases from the wood-feeding termite, Coptotermes formosanus Shiraki.</title>
        <authorList>
            <person name="Arakawa G."/>
            <person name="Watanabe H."/>
            <person name="Yamasaki H."/>
            <person name="Maekawa H."/>
            <person name="Tokuda G."/>
        </authorList>
    </citation>
    <scope>NUCLEOTIDE SEQUENCE</scope>
</reference>
<gene>
    <name evidence="13" type="primary">CfXyn3-1</name>
</gene>
<evidence type="ECO:0000256" key="8">
    <source>
        <dbReference type="ARBA" id="ARBA00023295"/>
    </source>
</evidence>
<dbReference type="InterPro" id="IPR033119">
    <property type="entry name" value="GH11_AS_2"/>
</dbReference>
<dbReference type="SUPFAM" id="SSF49899">
    <property type="entry name" value="Concanavalin A-like lectins/glucanases"/>
    <property type="match status" value="1"/>
</dbReference>
<dbReference type="FunFam" id="2.60.120.180:FF:000001">
    <property type="entry name" value="Endo-1,4-beta-xylanase"/>
    <property type="match status" value="1"/>
</dbReference>
<dbReference type="PRINTS" id="PR00911">
    <property type="entry name" value="GLHYDRLASE11"/>
</dbReference>
<comment type="catalytic activity">
    <reaction evidence="1 10">
        <text>Endohydrolysis of (1-&gt;4)-beta-D-xylosidic linkages in xylans.</text>
        <dbReference type="EC" id="3.2.1.8"/>
    </reaction>
</comment>
<protein>
    <recommendedName>
        <fullName evidence="4 10">endo-1,4-beta-xylanase</fullName>
        <ecNumber evidence="4 10">3.2.1.8</ecNumber>
    </recommendedName>
</protein>
<keyword evidence="9 10" id="KW-0624">Polysaccharide degradation</keyword>
<keyword evidence="8 10" id="KW-0326">Glycosidase</keyword>
<evidence type="ECO:0000256" key="6">
    <source>
        <dbReference type="ARBA" id="ARBA00022801"/>
    </source>
</evidence>
<feature type="chain" id="PRO_5002903564" description="endo-1,4-beta-xylanase" evidence="11">
    <location>
        <begin position="20"/>
        <end position="201"/>
    </location>
</feature>
<dbReference type="UniPathway" id="UPA00114"/>
<evidence type="ECO:0000256" key="1">
    <source>
        <dbReference type="ARBA" id="ARBA00000681"/>
    </source>
</evidence>
<dbReference type="InterPro" id="IPR013319">
    <property type="entry name" value="GH11/12"/>
</dbReference>
<dbReference type="EC" id="3.2.1.8" evidence="4 10"/>
<evidence type="ECO:0000256" key="5">
    <source>
        <dbReference type="ARBA" id="ARBA00022651"/>
    </source>
</evidence>
<name>C0STV1_9EUKA</name>
<dbReference type="PROSITE" id="PS00776">
    <property type="entry name" value="GH11_1"/>
    <property type="match status" value="1"/>
</dbReference>
<dbReference type="PANTHER" id="PTHR46828:SF2">
    <property type="entry name" value="ENDO-1,4-BETA-XYLANASE A-RELATED"/>
    <property type="match status" value="1"/>
</dbReference>